<dbReference type="Proteomes" id="UP001211065">
    <property type="component" value="Unassembled WGS sequence"/>
</dbReference>
<dbReference type="InterPro" id="IPR022742">
    <property type="entry name" value="Hydrolase_4"/>
</dbReference>
<keyword evidence="1" id="KW-0732">Signal</keyword>
<comment type="caution">
    <text evidence="3">The sequence shown here is derived from an EMBL/GenBank/DDBJ whole genome shotgun (WGS) entry which is preliminary data.</text>
</comment>
<evidence type="ECO:0000256" key="1">
    <source>
        <dbReference type="SAM" id="SignalP"/>
    </source>
</evidence>
<dbReference type="PROSITE" id="PS00018">
    <property type="entry name" value="EF_HAND_1"/>
    <property type="match status" value="1"/>
</dbReference>
<reference evidence="3" key="1">
    <citation type="submission" date="2020-05" db="EMBL/GenBank/DDBJ databases">
        <title>Phylogenomic resolution of chytrid fungi.</title>
        <authorList>
            <person name="Stajich J.E."/>
            <person name="Amses K."/>
            <person name="Simmons R."/>
            <person name="Seto K."/>
            <person name="Myers J."/>
            <person name="Bonds A."/>
            <person name="Quandt C.A."/>
            <person name="Barry K."/>
            <person name="Liu P."/>
            <person name="Grigoriev I."/>
            <person name="Longcore J.E."/>
            <person name="James T.Y."/>
        </authorList>
    </citation>
    <scope>NUCLEOTIDE SEQUENCE</scope>
    <source>
        <strain evidence="3">JEL0476</strain>
    </source>
</reference>
<dbReference type="Pfam" id="PF12146">
    <property type="entry name" value="Hydrolase_4"/>
    <property type="match status" value="1"/>
</dbReference>
<name>A0AAD5TXS8_9FUNG</name>
<dbReference type="EMBL" id="JADGJW010000643">
    <property type="protein sequence ID" value="KAJ3214172.1"/>
    <property type="molecule type" value="Genomic_DNA"/>
</dbReference>
<dbReference type="GO" id="GO:0052689">
    <property type="term" value="F:carboxylic ester hydrolase activity"/>
    <property type="evidence" value="ECO:0007669"/>
    <property type="project" value="TreeGrafter"/>
</dbReference>
<evidence type="ECO:0000259" key="2">
    <source>
        <dbReference type="Pfam" id="PF12146"/>
    </source>
</evidence>
<evidence type="ECO:0000313" key="3">
    <source>
        <dbReference type="EMBL" id="KAJ3214172.1"/>
    </source>
</evidence>
<feature type="domain" description="Serine aminopeptidase S33" evidence="2">
    <location>
        <begin position="114"/>
        <end position="199"/>
    </location>
</feature>
<feature type="chain" id="PRO_5042034343" description="Serine aminopeptidase S33 domain-containing protein" evidence="1">
    <location>
        <begin position="17"/>
        <end position="363"/>
    </location>
</feature>
<keyword evidence="4" id="KW-1185">Reference proteome</keyword>
<dbReference type="InterPro" id="IPR018247">
    <property type="entry name" value="EF_Hand_1_Ca_BS"/>
</dbReference>
<evidence type="ECO:0000313" key="4">
    <source>
        <dbReference type="Proteomes" id="UP001211065"/>
    </source>
</evidence>
<feature type="signal peptide" evidence="1">
    <location>
        <begin position="1"/>
        <end position="16"/>
    </location>
</feature>
<dbReference type="InterPro" id="IPR053145">
    <property type="entry name" value="AB_hydrolase_Est10"/>
</dbReference>
<protein>
    <recommendedName>
        <fullName evidence="2">Serine aminopeptidase S33 domain-containing protein</fullName>
    </recommendedName>
</protein>
<dbReference type="PANTHER" id="PTHR43265:SF1">
    <property type="entry name" value="ESTERASE ESTD"/>
    <property type="match status" value="1"/>
</dbReference>
<dbReference type="InterPro" id="IPR029058">
    <property type="entry name" value="AB_hydrolase_fold"/>
</dbReference>
<dbReference type="SUPFAM" id="SSF53474">
    <property type="entry name" value="alpha/beta-Hydrolases"/>
    <property type="match status" value="1"/>
</dbReference>
<sequence>MKTNLLLLALSALASAQTQKKPLQSTFGRYEARSIYTAASSFDRPAVILLPGSGPNGPEEFVPESSTADGKPAYLFNDMAAAINKADVATFQIGKPGIDYLSAKPYNASMYANSTWDDLMNNAEDAIQFLVNKGYKSTNIHLLGHSEGTVVAYDIAAKYKNKIAGIILLGYVGETLHKVLLWQLFDAAILELIKPTVDLNHDGQITREEYAKWNDTGLINFKPDQESISIAEIKNAHKNDPKSLEVLKGMENSPIWRKVFDRKPIYHQTATLSRYLKVKCFQGDLDMQTVVKNALELKKYCKKVAKHYNQKTKLCDVSIIKGVGHGFSVPKPPRSHPYADLTLGPIIPSFLNELTKYSKTLQM</sequence>
<organism evidence="3 4">
    <name type="scientific">Clydaea vesicula</name>
    <dbReference type="NCBI Taxonomy" id="447962"/>
    <lineage>
        <taxon>Eukaryota</taxon>
        <taxon>Fungi</taxon>
        <taxon>Fungi incertae sedis</taxon>
        <taxon>Chytridiomycota</taxon>
        <taxon>Chytridiomycota incertae sedis</taxon>
        <taxon>Chytridiomycetes</taxon>
        <taxon>Lobulomycetales</taxon>
        <taxon>Lobulomycetaceae</taxon>
        <taxon>Clydaea</taxon>
    </lineage>
</organism>
<accession>A0AAD5TXS8</accession>
<dbReference type="AlphaFoldDB" id="A0AAD5TXS8"/>
<dbReference type="PANTHER" id="PTHR43265">
    <property type="entry name" value="ESTERASE ESTD"/>
    <property type="match status" value="1"/>
</dbReference>
<dbReference type="Gene3D" id="3.40.50.1820">
    <property type="entry name" value="alpha/beta hydrolase"/>
    <property type="match status" value="1"/>
</dbReference>
<gene>
    <name evidence="3" type="ORF">HK099_006993</name>
</gene>
<proteinExistence type="predicted"/>